<dbReference type="GO" id="GO:0004252">
    <property type="term" value="F:serine-type endopeptidase activity"/>
    <property type="evidence" value="ECO:0007669"/>
    <property type="project" value="InterPro"/>
</dbReference>
<keyword evidence="3" id="KW-0720">Serine protease</keyword>
<keyword evidence="6" id="KW-0472">Membrane</keyword>
<dbReference type="STRING" id="30066.A0A182VJB2"/>
<dbReference type="PROSITE" id="PS50240">
    <property type="entry name" value="TRYPSIN_DOM"/>
    <property type="match status" value="1"/>
</dbReference>
<evidence type="ECO:0000313" key="9">
    <source>
        <dbReference type="Proteomes" id="UP000075903"/>
    </source>
</evidence>
<keyword evidence="6" id="KW-0812">Transmembrane</keyword>
<dbReference type="InterPro" id="IPR001314">
    <property type="entry name" value="Peptidase_S1A"/>
</dbReference>
<feature type="transmembrane region" description="Helical" evidence="6">
    <location>
        <begin position="47"/>
        <end position="66"/>
    </location>
</feature>
<dbReference type="CDD" id="cd00190">
    <property type="entry name" value="Tryp_SPc"/>
    <property type="match status" value="1"/>
</dbReference>
<keyword evidence="2" id="KW-0378">Hydrolase</keyword>
<evidence type="ECO:0000259" key="7">
    <source>
        <dbReference type="PROSITE" id="PS50240"/>
    </source>
</evidence>
<evidence type="ECO:0000256" key="1">
    <source>
        <dbReference type="ARBA" id="ARBA00022670"/>
    </source>
</evidence>
<evidence type="ECO:0000256" key="5">
    <source>
        <dbReference type="ARBA" id="ARBA00024195"/>
    </source>
</evidence>
<dbReference type="FunFam" id="2.40.10.10:FF:000034">
    <property type="entry name" value="Eupolytin"/>
    <property type="match status" value="1"/>
</dbReference>
<dbReference type="Pfam" id="PF00089">
    <property type="entry name" value="Trypsin"/>
    <property type="match status" value="1"/>
</dbReference>
<comment type="similarity">
    <text evidence="5">Belongs to the peptidase S1 family. CLIP subfamily.</text>
</comment>
<name>A0A182VJB2_ANOME</name>
<evidence type="ECO:0000256" key="2">
    <source>
        <dbReference type="ARBA" id="ARBA00022801"/>
    </source>
</evidence>
<dbReference type="EnsemblMetazoa" id="AMEM015942-RA">
    <property type="protein sequence ID" value="AMEM015942-PA"/>
    <property type="gene ID" value="AMEM015942"/>
</dbReference>
<dbReference type="InterPro" id="IPR009003">
    <property type="entry name" value="Peptidase_S1_PA"/>
</dbReference>
<dbReference type="Gene3D" id="2.40.10.10">
    <property type="entry name" value="Trypsin-like serine proteases"/>
    <property type="match status" value="1"/>
</dbReference>
<dbReference type="SMART" id="SM00020">
    <property type="entry name" value="Tryp_SPc"/>
    <property type="match status" value="1"/>
</dbReference>
<dbReference type="PRINTS" id="PR00722">
    <property type="entry name" value="CHYMOTRYPSIN"/>
</dbReference>
<feature type="domain" description="Peptidase S1" evidence="7">
    <location>
        <begin position="112"/>
        <end position="349"/>
    </location>
</feature>
<evidence type="ECO:0000256" key="3">
    <source>
        <dbReference type="ARBA" id="ARBA00022825"/>
    </source>
</evidence>
<dbReference type="InterPro" id="IPR043504">
    <property type="entry name" value="Peptidase_S1_PA_chymotrypsin"/>
</dbReference>
<evidence type="ECO:0000256" key="4">
    <source>
        <dbReference type="ARBA" id="ARBA00023157"/>
    </source>
</evidence>
<organism evidence="8 9">
    <name type="scientific">Anopheles merus</name>
    <name type="common">Mosquito</name>
    <dbReference type="NCBI Taxonomy" id="30066"/>
    <lineage>
        <taxon>Eukaryota</taxon>
        <taxon>Metazoa</taxon>
        <taxon>Ecdysozoa</taxon>
        <taxon>Arthropoda</taxon>
        <taxon>Hexapoda</taxon>
        <taxon>Insecta</taxon>
        <taxon>Pterygota</taxon>
        <taxon>Neoptera</taxon>
        <taxon>Endopterygota</taxon>
        <taxon>Diptera</taxon>
        <taxon>Nematocera</taxon>
        <taxon>Culicoidea</taxon>
        <taxon>Culicidae</taxon>
        <taxon>Anophelinae</taxon>
        <taxon>Anopheles</taxon>
    </lineage>
</organism>
<keyword evidence="1" id="KW-0645">Protease</keyword>
<keyword evidence="4" id="KW-1015">Disulfide bond</keyword>
<proteinExistence type="inferred from homology"/>
<protein>
    <recommendedName>
        <fullName evidence="7">Peptidase S1 domain-containing protein</fullName>
    </recommendedName>
</protein>
<keyword evidence="9" id="KW-1185">Reference proteome</keyword>
<sequence>MTRRTNDRRFGVAPKRSVGHLTTLRSPDCSLHWFVERSKRVKMARSSLTLSLLVASVALFAAAGLVDGARLQGTIDWSRVRPLSEFPHIAARVDQLKKVQLDEGFKAPSARIVGGSIATAGQIPYQVAILSDLEAGQALCGGVLLSNNFVLTAGVCVENTSGGVVVLGALNLQNEAEAGQVRITFAAGDVRLHEEFLAVIFRNNIAVIRLSEPVSFSDRIQPVRIPAAADGRTFAGALATVSGFGRTSDSSTSFSDVLRYVRNPIMTNADCFATAWGGLIDGQKMCLHYMEARAPCDGDVGGPMTVADGGSTLLVGLYSFGSVLGCESDWPAVFVRITFYRQWIVANTDVTQAGL</sequence>
<dbReference type="InterPro" id="IPR001254">
    <property type="entry name" value="Trypsin_dom"/>
</dbReference>
<dbReference type="PANTHER" id="PTHR24250">
    <property type="entry name" value="CHYMOTRYPSIN-RELATED"/>
    <property type="match status" value="1"/>
</dbReference>
<reference evidence="8" key="1">
    <citation type="submission" date="2020-05" db="UniProtKB">
        <authorList>
            <consortium name="EnsemblMetazoa"/>
        </authorList>
    </citation>
    <scope>IDENTIFICATION</scope>
    <source>
        <strain evidence="8">MAF</strain>
    </source>
</reference>
<evidence type="ECO:0000256" key="6">
    <source>
        <dbReference type="SAM" id="Phobius"/>
    </source>
</evidence>
<dbReference type="VEuPathDB" id="VectorBase:AMEM21_003613"/>
<keyword evidence="6" id="KW-1133">Transmembrane helix</keyword>
<dbReference type="SUPFAM" id="SSF50494">
    <property type="entry name" value="Trypsin-like serine proteases"/>
    <property type="match status" value="1"/>
</dbReference>
<evidence type="ECO:0000313" key="8">
    <source>
        <dbReference type="EnsemblMetazoa" id="AMEM015942-PA"/>
    </source>
</evidence>
<dbReference type="VEuPathDB" id="VectorBase:AMEM015942"/>
<dbReference type="Proteomes" id="UP000075903">
    <property type="component" value="Unassembled WGS sequence"/>
</dbReference>
<dbReference type="GO" id="GO:0006508">
    <property type="term" value="P:proteolysis"/>
    <property type="evidence" value="ECO:0007669"/>
    <property type="project" value="UniProtKB-KW"/>
</dbReference>
<dbReference type="PANTHER" id="PTHR24250:SF50">
    <property type="entry name" value="PEPTIDASE S1 DOMAIN-CONTAINING PROTEIN"/>
    <property type="match status" value="1"/>
</dbReference>
<dbReference type="AlphaFoldDB" id="A0A182VJB2"/>
<accession>A0A182VJB2</accession>